<reference evidence="7" key="2">
    <citation type="submission" date="2020-09" db="EMBL/GenBank/DDBJ databases">
        <authorList>
            <person name="Sun Q."/>
            <person name="Zhou Y."/>
        </authorList>
    </citation>
    <scope>NUCLEOTIDE SEQUENCE</scope>
    <source>
        <strain evidence="7">CGMCC 1.12408</strain>
    </source>
</reference>
<dbReference type="InterPro" id="IPR050833">
    <property type="entry name" value="Poly_Biosynth_Transport"/>
</dbReference>
<evidence type="ECO:0000256" key="5">
    <source>
        <dbReference type="ARBA" id="ARBA00023136"/>
    </source>
</evidence>
<keyword evidence="4 6" id="KW-1133">Transmembrane helix</keyword>
<evidence type="ECO:0000256" key="3">
    <source>
        <dbReference type="ARBA" id="ARBA00022692"/>
    </source>
</evidence>
<feature type="transmembrane region" description="Helical" evidence="6">
    <location>
        <begin position="276"/>
        <end position="307"/>
    </location>
</feature>
<name>A0A916RVE0_9BACI</name>
<dbReference type="Pfam" id="PF01943">
    <property type="entry name" value="Polysacc_synt"/>
    <property type="match status" value="1"/>
</dbReference>
<evidence type="ECO:0000256" key="1">
    <source>
        <dbReference type="ARBA" id="ARBA00004651"/>
    </source>
</evidence>
<organism evidence="7 8">
    <name type="scientific">Ornithinibacillus halotolerans</name>
    <dbReference type="NCBI Taxonomy" id="1274357"/>
    <lineage>
        <taxon>Bacteria</taxon>
        <taxon>Bacillati</taxon>
        <taxon>Bacillota</taxon>
        <taxon>Bacilli</taxon>
        <taxon>Bacillales</taxon>
        <taxon>Bacillaceae</taxon>
        <taxon>Ornithinibacillus</taxon>
    </lineage>
</organism>
<feature type="transmembrane region" description="Helical" evidence="6">
    <location>
        <begin position="223"/>
        <end position="244"/>
    </location>
</feature>
<dbReference type="PANTHER" id="PTHR30250">
    <property type="entry name" value="PST FAMILY PREDICTED COLANIC ACID TRANSPORTER"/>
    <property type="match status" value="1"/>
</dbReference>
<dbReference type="InterPro" id="IPR002797">
    <property type="entry name" value="Polysacc_synth"/>
</dbReference>
<feature type="transmembrane region" description="Helical" evidence="6">
    <location>
        <begin position="157"/>
        <end position="179"/>
    </location>
</feature>
<feature type="transmembrane region" description="Helical" evidence="6">
    <location>
        <begin position="373"/>
        <end position="397"/>
    </location>
</feature>
<dbReference type="Proteomes" id="UP000613512">
    <property type="component" value="Unassembled WGS sequence"/>
</dbReference>
<evidence type="ECO:0000313" key="7">
    <source>
        <dbReference type="EMBL" id="GGA72931.1"/>
    </source>
</evidence>
<evidence type="ECO:0000256" key="6">
    <source>
        <dbReference type="SAM" id="Phobius"/>
    </source>
</evidence>
<feature type="transmembrane region" description="Helical" evidence="6">
    <location>
        <begin position="313"/>
        <end position="334"/>
    </location>
</feature>
<dbReference type="EMBL" id="BMEY01000006">
    <property type="protein sequence ID" value="GGA72931.1"/>
    <property type="molecule type" value="Genomic_DNA"/>
</dbReference>
<gene>
    <name evidence="7" type="ORF">GCM10008025_15900</name>
</gene>
<dbReference type="AlphaFoldDB" id="A0A916RVE0"/>
<proteinExistence type="predicted"/>
<keyword evidence="2" id="KW-1003">Cell membrane</keyword>
<dbReference type="GO" id="GO:0005886">
    <property type="term" value="C:plasma membrane"/>
    <property type="evidence" value="ECO:0007669"/>
    <property type="project" value="UniProtKB-SubCell"/>
</dbReference>
<feature type="transmembrane region" description="Helical" evidence="6">
    <location>
        <begin position="7"/>
        <end position="27"/>
    </location>
</feature>
<evidence type="ECO:0000313" key="8">
    <source>
        <dbReference type="Proteomes" id="UP000613512"/>
    </source>
</evidence>
<feature type="transmembrane region" description="Helical" evidence="6">
    <location>
        <begin position="33"/>
        <end position="51"/>
    </location>
</feature>
<comment type="caution">
    <text evidence="7">The sequence shown here is derived from an EMBL/GenBank/DDBJ whole genome shotgun (WGS) entry which is preliminary data.</text>
</comment>
<sequence>MNMTWNVIGSIIYSFTQWLLLIVIAKLGTPEMVGYYALGLAVTAPIVLFTDMKLRLALVTDTKNVYLFDNYLGARVLSVGVALFIIILVIIIFGYEFHTAIILLLVGIAKLPESVSDIFHGQLQKYERMDLITISNVMKGIGTVIVFFVLLLLTNNLIWALVGQILTWVMVLLFFDYLVVKGLFQSVQIDFQWSKLKSLFHLSIPLGLMALLTSFNTNIPNYFVEYFIGTEELGYLAALLYILFAGNRLVDSLRQPAATRLATLFEQNRLKEYQKLLLLLVTIGFLMAVVGIGVTIVLGELLLTIIYTNEYTAYSQLFIYIMGAGIFSFPAMFLDTGLIATRNFKLQPYLAAIWVIGSLIGCYIFIPKYGLDGAAYAIILASFLKFISLVIALFIILKIKTLAKYIRYL</sequence>
<feature type="transmembrane region" description="Helical" evidence="6">
    <location>
        <begin position="199"/>
        <end position="217"/>
    </location>
</feature>
<keyword evidence="5 6" id="KW-0472">Membrane</keyword>
<evidence type="ECO:0000256" key="4">
    <source>
        <dbReference type="ARBA" id="ARBA00022989"/>
    </source>
</evidence>
<dbReference type="RefSeq" id="WP_188384134.1">
    <property type="nucleotide sequence ID" value="NZ_BMEY01000006.1"/>
</dbReference>
<dbReference type="PANTHER" id="PTHR30250:SF11">
    <property type="entry name" value="O-ANTIGEN TRANSPORTER-RELATED"/>
    <property type="match status" value="1"/>
</dbReference>
<evidence type="ECO:0008006" key="9">
    <source>
        <dbReference type="Google" id="ProtNLM"/>
    </source>
</evidence>
<keyword evidence="8" id="KW-1185">Reference proteome</keyword>
<accession>A0A916RVE0</accession>
<feature type="transmembrane region" description="Helical" evidence="6">
    <location>
        <begin position="131"/>
        <end position="151"/>
    </location>
</feature>
<feature type="transmembrane region" description="Helical" evidence="6">
    <location>
        <begin position="101"/>
        <end position="119"/>
    </location>
</feature>
<feature type="transmembrane region" description="Helical" evidence="6">
    <location>
        <begin position="72"/>
        <end position="95"/>
    </location>
</feature>
<evidence type="ECO:0000256" key="2">
    <source>
        <dbReference type="ARBA" id="ARBA00022475"/>
    </source>
</evidence>
<comment type="subcellular location">
    <subcellularLocation>
        <location evidence="1">Cell membrane</location>
        <topology evidence="1">Multi-pass membrane protein</topology>
    </subcellularLocation>
</comment>
<keyword evidence="3 6" id="KW-0812">Transmembrane</keyword>
<reference evidence="7" key="1">
    <citation type="journal article" date="2014" name="Int. J. Syst. Evol. Microbiol.">
        <title>Complete genome sequence of Corynebacterium casei LMG S-19264T (=DSM 44701T), isolated from a smear-ripened cheese.</title>
        <authorList>
            <consortium name="US DOE Joint Genome Institute (JGI-PGF)"/>
            <person name="Walter F."/>
            <person name="Albersmeier A."/>
            <person name="Kalinowski J."/>
            <person name="Ruckert C."/>
        </authorList>
    </citation>
    <scope>NUCLEOTIDE SEQUENCE</scope>
    <source>
        <strain evidence="7">CGMCC 1.12408</strain>
    </source>
</reference>
<feature type="transmembrane region" description="Helical" evidence="6">
    <location>
        <begin position="346"/>
        <end position="367"/>
    </location>
</feature>
<protein>
    <recommendedName>
        <fullName evidence="9">Polysaccharide biosynthesis protein</fullName>
    </recommendedName>
</protein>